<dbReference type="Proteomes" id="UP000297910">
    <property type="component" value="Unassembled WGS sequence"/>
</dbReference>
<dbReference type="EMBL" id="PQXI01000124">
    <property type="protein sequence ID" value="TGO23684.1"/>
    <property type="molecule type" value="Genomic_DNA"/>
</dbReference>
<name>A0A4Z1FFL2_9HELO</name>
<gene>
    <name evidence="3" type="ORF">BPAE_0124g00160</name>
</gene>
<evidence type="ECO:0000256" key="1">
    <source>
        <dbReference type="SAM" id="MobiDB-lite"/>
    </source>
</evidence>
<comment type="caution">
    <text evidence="3">The sequence shown here is derived from an EMBL/GenBank/DDBJ whole genome shotgun (WGS) entry which is preliminary data.</text>
</comment>
<keyword evidence="4" id="KW-1185">Reference proteome</keyword>
<feature type="region of interest" description="Disordered" evidence="1">
    <location>
        <begin position="36"/>
        <end position="121"/>
    </location>
</feature>
<dbReference type="AlphaFoldDB" id="A0A4Z1FFL2"/>
<proteinExistence type="predicted"/>
<feature type="domain" description="2EXR" evidence="2">
    <location>
        <begin position="191"/>
        <end position="276"/>
    </location>
</feature>
<dbReference type="PANTHER" id="PTHR35910">
    <property type="entry name" value="2EXR DOMAIN-CONTAINING PROTEIN"/>
    <property type="match status" value="1"/>
</dbReference>
<dbReference type="PANTHER" id="PTHR35910:SF1">
    <property type="entry name" value="2EXR DOMAIN-CONTAINING PROTEIN"/>
    <property type="match status" value="1"/>
</dbReference>
<organism evidence="3 4">
    <name type="scientific">Botrytis paeoniae</name>
    <dbReference type="NCBI Taxonomy" id="278948"/>
    <lineage>
        <taxon>Eukaryota</taxon>
        <taxon>Fungi</taxon>
        <taxon>Dikarya</taxon>
        <taxon>Ascomycota</taxon>
        <taxon>Pezizomycotina</taxon>
        <taxon>Leotiomycetes</taxon>
        <taxon>Helotiales</taxon>
        <taxon>Sclerotiniaceae</taxon>
        <taxon>Botrytis</taxon>
    </lineage>
</organism>
<evidence type="ECO:0000259" key="2">
    <source>
        <dbReference type="Pfam" id="PF20150"/>
    </source>
</evidence>
<protein>
    <recommendedName>
        <fullName evidence="2">2EXR domain-containing protein</fullName>
    </recommendedName>
</protein>
<accession>A0A4Z1FFL2</accession>
<evidence type="ECO:0000313" key="3">
    <source>
        <dbReference type="EMBL" id="TGO23684.1"/>
    </source>
</evidence>
<dbReference type="Pfam" id="PF20150">
    <property type="entry name" value="2EXR"/>
    <property type="match status" value="1"/>
</dbReference>
<dbReference type="InterPro" id="IPR045518">
    <property type="entry name" value="2EXR"/>
</dbReference>
<sequence>MPKDDIKSRFTKSMGLGKAFVAVSRTSSLTIANIKQKLKPDVTTSHLPNGAKEKKQQKPALTKVQAKNKLSKKKADMKKSNKKKLDKRRSEKREKKNGKKSTKDKRTFNVPKRRSKARMENRTRFSKVKKGVNLPKVSYIKLKNFLKPIYVYAFYTDLYQRFGNPKYPLYDIEPFTLTKEQREQQYGLTRFKFFPKLPKEIRSTIWRASFESRIVTLKFRVKPGTDIRKMTLVGAHMTIPLALSVCRESRAEALLWYRDLVPENVRPIYFHPTLDSFATRAMEIARNADPKRRLTQINYSVRDVLYFLGHMGSVYKQIPKFVRCITIPRAYWSDVRYWDTSMQLAWNKGWGYEGLKEIVVLEYCDNTGQQLKHEKFLKSYFKIIKKTHPDCLVPRIRIITDRLGHLPYSSEGFSTIMGEGMYEDIDAEHDGLRWCNSCWIKWFESDF</sequence>
<evidence type="ECO:0000313" key="4">
    <source>
        <dbReference type="Proteomes" id="UP000297910"/>
    </source>
</evidence>
<reference evidence="3 4" key="1">
    <citation type="submission" date="2017-12" db="EMBL/GenBank/DDBJ databases">
        <title>Comparative genomics of Botrytis spp.</title>
        <authorList>
            <person name="Valero-Jimenez C.A."/>
            <person name="Tapia P."/>
            <person name="Veloso J."/>
            <person name="Silva-Moreno E."/>
            <person name="Staats M."/>
            <person name="Valdes J.H."/>
            <person name="Van Kan J.A.L."/>
        </authorList>
    </citation>
    <scope>NUCLEOTIDE SEQUENCE [LARGE SCALE GENOMIC DNA]</scope>
    <source>
        <strain evidence="3 4">Bp0003</strain>
    </source>
</reference>